<evidence type="ECO:0000256" key="6">
    <source>
        <dbReference type="ARBA" id="ARBA00023242"/>
    </source>
</evidence>
<dbReference type="GO" id="GO:0008097">
    <property type="term" value="F:5S rRNA binding"/>
    <property type="evidence" value="ECO:0007669"/>
    <property type="project" value="TreeGrafter"/>
</dbReference>
<name>G4YXG4_PHYSP</name>
<dbReference type="GO" id="GO:0006364">
    <property type="term" value="P:rRNA processing"/>
    <property type="evidence" value="ECO:0007669"/>
    <property type="project" value="TreeGrafter"/>
</dbReference>
<evidence type="ECO:0000256" key="7">
    <source>
        <dbReference type="SAM" id="MobiDB-lite"/>
    </source>
</evidence>
<evidence type="ECO:0000313" key="9">
    <source>
        <dbReference type="Proteomes" id="UP000002640"/>
    </source>
</evidence>
<dbReference type="RefSeq" id="XP_009519113.1">
    <property type="nucleotide sequence ID" value="XM_009520818.1"/>
</dbReference>
<proteinExistence type="inferred from homology"/>
<keyword evidence="6" id="KW-0539">Nucleus</keyword>
<dbReference type="InterPro" id="IPR011687">
    <property type="entry name" value="Nop53/GLTSCR2"/>
</dbReference>
<protein>
    <recommendedName>
        <fullName evidence="4">Ribosome biogenesis protein NOP53</fullName>
    </recommendedName>
</protein>
<dbReference type="GO" id="GO:0005730">
    <property type="term" value="C:nucleolus"/>
    <property type="evidence" value="ECO:0007669"/>
    <property type="project" value="UniProtKB-SubCell"/>
</dbReference>
<keyword evidence="9" id="KW-1185">Reference proteome</keyword>
<evidence type="ECO:0000256" key="3">
    <source>
        <dbReference type="ARBA" id="ARBA00008838"/>
    </source>
</evidence>
<evidence type="ECO:0000256" key="1">
    <source>
        <dbReference type="ARBA" id="ARBA00004604"/>
    </source>
</evidence>
<dbReference type="AlphaFoldDB" id="G4YXG4"/>
<organism evidence="8 9">
    <name type="scientific">Phytophthora sojae (strain P6497)</name>
    <name type="common">Soybean stem and root rot agent</name>
    <name type="synonym">Phytophthora megasperma f. sp. glycines</name>
    <dbReference type="NCBI Taxonomy" id="1094619"/>
    <lineage>
        <taxon>Eukaryota</taxon>
        <taxon>Sar</taxon>
        <taxon>Stramenopiles</taxon>
        <taxon>Oomycota</taxon>
        <taxon>Peronosporomycetes</taxon>
        <taxon>Peronosporales</taxon>
        <taxon>Peronosporaceae</taxon>
        <taxon>Phytophthora</taxon>
    </lineage>
</organism>
<keyword evidence="5" id="KW-0690">Ribosome biogenesis</keyword>
<dbReference type="Pfam" id="PF07767">
    <property type="entry name" value="Nop53"/>
    <property type="match status" value="1"/>
</dbReference>
<feature type="compositionally biased region" description="Basic residues" evidence="7">
    <location>
        <begin position="1"/>
        <end position="10"/>
    </location>
</feature>
<accession>G4YXG4</accession>
<gene>
    <name evidence="8" type="ORF">PHYSODRAFT_556486</name>
</gene>
<sequence length="253" mass="28273">MGSSKRRRQQRVQAVGAQVEESIRQDAEDKKLKHVEPEQLFQVDSKGGDAPPPLTKKQKLEKLQKDPLLASTRKFDAAKLHKGEALAVKKQQQQQTPAQPKPKKDAKVKGLWGQDGAAKDDEQSQQLDEYVAPVVAKKTKRRKLVASTKYQVPTVEVAAAGQSYHPDFDTHQDVMAEAVAKELERREKKAKLQEPVSNGMSEETLQFIKQDSSDAEDDSSDSEDEDGVKRVRSTVHLGGGRWPELLELTGMWL</sequence>
<dbReference type="EMBL" id="JH159152">
    <property type="protein sequence ID" value="EGZ23825.1"/>
    <property type="molecule type" value="Genomic_DNA"/>
</dbReference>
<dbReference type="PIRSF" id="PIRSF017302">
    <property type="entry name" value="Gltscr2"/>
    <property type="match status" value="1"/>
</dbReference>
<evidence type="ECO:0000256" key="5">
    <source>
        <dbReference type="ARBA" id="ARBA00022517"/>
    </source>
</evidence>
<dbReference type="Proteomes" id="UP000002640">
    <property type="component" value="Unassembled WGS sequence"/>
</dbReference>
<feature type="compositionally biased region" description="Acidic residues" evidence="7">
    <location>
        <begin position="213"/>
        <end position="226"/>
    </location>
</feature>
<comment type="similarity">
    <text evidence="3">Belongs to the NOP53 family.</text>
</comment>
<dbReference type="InParanoid" id="G4YXG4"/>
<dbReference type="GeneID" id="20663177"/>
<dbReference type="PANTHER" id="PTHR14211">
    <property type="entry name" value="GLIOMA SUPPRESSOR CANDIDATE REGION GENE 2"/>
    <property type="match status" value="1"/>
</dbReference>
<dbReference type="GO" id="GO:0005654">
    <property type="term" value="C:nucleoplasm"/>
    <property type="evidence" value="ECO:0007669"/>
    <property type="project" value="UniProtKB-SubCell"/>
</dbReference>
<evidence type="ECO:0000256" key="4">
    <source>
        <dbReference type="ARBA" id="ARBA00018339"/>
    </source>
</evidence>
<dbReference type="OMA" id="LELTGMW"/>
<reference evidence="8 9" key="1">
    <citation type="journal article" date="2006" name="Science">
        <title>Phytophthora genome sequences uncover evolutionary origins and mechanisms of pathogenesis.</title>
        <authorList>
            <person name="Tyler B.M."/>
            <person name="Tripathy S."/>
            <person name="Zhang X."/>
            <person name="Dehal P."/>
            <person name="Jiang R.H."/>
            <person name="Aerts A."/>
            <person name="Arredondo F.D."/>
            <person name="Baxter L."/>
            <person name="Bensasson D."/>
            <person name="Beynon J.L."/>
            <person name="Chapman J."/>
            <person name="Damasceno C.M."/>
            <person name="Dorrance A.E."/>
            <person name="Dou D."/>
            <person name="Dickerman A.W."/>
            <person name="Dubchak I.L."/>
            <person name="Garbelotto M."/>
            <person name="Gijzen M."/>
            <person name="Gordon S.G."/>
            <person name="Govers F."/>
            <person name="Grunwald N.J."/>
            <person name="Huang W."/>
            <person name="Ivors K.L."/>
            <person name="Jones R.W."/>
            <person name="Kamoun S."/>
            <person name="Krampis K."/>
            <person name="Lamour K.H."/>
            <person name="Lee M.K."/>
            <person name="McDonald W.H."/>
            <person name="Medina M."/>
            <person name="Meijer H.J."/>
            <person name="Nordberg E.K."/>
            <person name="Maclean D.J."/>
            <person name="Ospina-Giraldo M.D."/>
            <person name="Morris P.F."/>
            <person name="Phuntumart V."/>
            <person name="Putnam N.H."/>
            <person name="Rash S."/>
            <person name="Rose J.K."/>
            <person name="Sakihama Y."/>
            <person name="Salamov A.A."/>
            <person name="Savidor A."/>
            <person name="Scheuring C.F."/>
            <person name="Smith B.M."/>
            <person name="Sobral B.W."/>
            <person name="Terry A."/>
            <person name="Torto-Alalibo T.A."/>
            <person name="Win J."/>
            <person name="Xu Z."/>
            <person name="Zhang H."/>
            <person name="Grigoriev I.V."/>
            <person name="Rokhsar D.S."/>
            <person name="Boore J.L."/>
        </authorList>
    </citation>
    <scope>NUCLEOTIDE SEQUENCE [LARGE SCALE GENOMIC DNA]</scope>
    <source>
        <strain evidence="8 9">P6497</strain>
    </source>
</reference>
<dbReference type="PANTHER" id="PTHR14211:SF7">
    <property type="entry name" value="RIBOSOME BIOGENESIS PROTEIN NOP53"/>
    <property type="match status" value="1"/>
</dbReference>
<evidence type="ECO:0000256" key="2">
    <source>
        <dbReference type="ARBA" id="ARBA00004642"/>
    </source>
</evidence>
<feature type="region of interest" description="Disordered" evidence="7">
    <location>
        <begin position="81"/>
        <end position="126"/>
    </location>
</feature>
<comment type="subcellular location">
    <subcellularLocation>
        <location evidence="1">Nucleus</location>
        <location evidence="1">Nucleolus</location>
    </subcellularLocation>
    <subcellularLocation>
        <location evidence="2">Nucleus</location>
        <location evidence="2">Nucleoplasm</location>
    </subcellularLocation>
</comment>
<evidence type="ECO:0000313" key="8">
    <source>
        <dbReference type="EMBL" id="EGZ23825.1"/>
    </source>
</evidence>
<dbReference type="KEGG" id="psoj:PHYSODRAFT_556486"/>
<feature type="compositionally biased region" description="Polar residues" evidence="7">
    <location>
        <begin position="195"/>
        <end position="210"/>
    </location>
</feature>
<feature type="region of interest" description="Disordered" evidence="7">
    <location>
        <begin position="185"/>
        <end position="234"/>
    </location>
</feature>
<feature type="compositionally biased region" description="Basic and acidic residues" evidence="7">
    <location>
        <begin position="21"/>
        <end position="37"/>
    </location>
</feature>
<dbReference type="STRING" id="1094619.G4YXG4"/>
<feature type="compositionally biased region" description="Low complexity" evidence="7">
    <location>
        <begin position="88"/>
        <end position="98"/>
    </location>
</feature>
<dbReference type="GO" id="GO:0000027">
    <property type="term" value="P:ribosomal large subunit assembly"/>
    <property type="evidence" value="ECO:0007669"/>
    <property type="project" value="TreeGrafter"/>
</dbReference>
<feature type="region of interest" description="Disordered" evidence="7">
    <location>
        <begin position="1"/>
        <end position="68"/>
    </location>
</feature>